<keyword evidence="2" id="KW-1185">Reference proteome</keyword>
<name>A0AA36FN98_9BILA</name>
<reference evidence="1" key="1">
    <citation type="submission" date="2023-06" db="EMBL/GenBank/DDBJ databases">
        <authorList>
            <person name="Delattre M."/>
        </authorList>
    </citation>
    <scope>NUCLEOTIDE SEQUENCE</scope>
    <source>
        <strain evidence="1">AF72</strain>
    </source>
</reference>
<accession>A0AA36FN98</accession>
<dbReference type="Proteomes" id="UP001177023">
    <property type="component" value="Unassembled WGS sequence"/>
</dbReference>
<evidence type="ECO:0000313" key="2">
    <source>
        <dbReference type="Proteomes" id="UP001177023"/>
    </source>
</evidence>
<sequence>MPSQLSFPIYNPLCDAAMPLFGLILDLRKEAPADVAQLYQCACTLITEIMECVHPLDYDTGTLKPTPTACAC</sequence>
<comment type="caution">
    <text evidence="1">The sequence shown here is derived from an EMBL/GenBank/DDBJ whole genome shotgun (WGS) entry which is preliminary data.</text>
</comment>
<feature type="non-terminal residue" evidence="1">
    <location>
        <position position="72"/>
    </location>
</feature>
<protein>
    <submittedName>
        <fullName evidence="1">Uncharacterized protein</fullName>
    </submittedName>
</protein>
<dbReference type="AlphaFoldDB" id="A0AA36FN98"/>
<gene>
    <name evidence="1" type="ORF">MSPICULIGERA_LOCUS150</name>
</gene>
<evidence type="ECO:0000313" key="1">
    <source>
        <dbReference type="EMBL" id="CAJ0557392.1"/>
    </source>
</evidence>
<organism evidence="1 2">
    <name type="scientific">Mesorhabditis spiculigera</name>
    <dbReference type="NCBI Taxonomy" id="96644"/>
    <lineage>
        <taxon>Eukaryota</taxon>
        <taxon>Metazoa</taxon>
        <taxon>Ecdysozoa</taxon>
        <taxon>Nematoda</taxon>
        <taxon>Chromadorea</taxon>
        <taxon>Rhabditida</taxon>
        <taxon>Rhabditina</taxon>
        <taxon>Rhabditomorpha</taxon>
        <taxon>Rhabditoidea</taxon>
        <taxon>Rhabditidae</taxon>
        <taxon>Mesorhabditinae</taxon>
        <taxon>Mesorhabditis</taxon>
    </lineage>
</organism>
<dbReference type="EMBL" id="CATQJA010000009">
    <property type="protein sequence ID" value="CAJ0557392.1"/>
    <property type="molecule type" value="Genomic_DNA"/>
</dbReference>
<proteinExistence type="predicted"/>